<sequence length="133" mass="14275">MLTGAWGALTGSRGHMTPHDCGSELMIAAESCAAGEFEFGALQGSCVRQWPCQAQGWRPRLSAWGCQTCCMAWQQATARQTPRQCMSTPKAQVELQRPGTPTVETGNKQAAGMAAGWHAQHTLKATKRGLDPC</sequence>
<comment type="caution">
    <text evidence="1">The sequence shown here is derived from an EMBL/GenBank/DDBJ whole genome shotgun (WGS) entry which is preliminary data.</text>
</comment>
<proteinExistence type="predicted"/>
<dbReference type="EMBL" id="RXIC02000019">
    <property type="protein sequence ID" value="KAB1226484.1"/>
    <property type="molecule type" value="Genomic_DNA"/>
</dbReference>
<gene>
    <name evidence="1" type="ORF">CJ030_MR1G014066</name>
</gene>
<dbReference type="Proteomes" id="UP000516437">
    <property type="component" value="Chromosome 1"/>
</dbReference>
<keyword evidence="2" id="KW-1185">Reference proteome</keyword>
<organism evidence="1 2">
    <name type="scientific">Morella rubra</name>
    <name type="common">Chinese bayberry</name>
    <dbReference type="NCBI Taxonomy" id="262757"/>
    <lineage>
        <taxon>Eukaryota</taxon>
        <taxon>Viridiplantae</taxon>
        <taxon>Streptophyta</taxon>
        <taxon>Embryophyta</taxon>
        <taxon>Tracheophyta</taxon>
        <taxon>Spermatophyta</taxon>
        <taxon>Magnoliopsida</taxon>
        <taxon>eudicotyledons</taxon>
        <taxon>Gunneridae</taxon>
        <taxon>Pentapetalae</taxon>
        <taxon>rosids</taxon>
        <taxon>fabids</taxon>
        <taxon>Fagales</taxon>
        <taxon>Myricaceae</taxon>
        <taxon>Morella</taxon>
    </lineage>
</organism>
<evidence type="ECO:0000313" key="2">
    <source>
        <dbReference type="Proteomes" id="UP000516437"/>
    </source>
</evidence>
<accession>A0A6A1WMU2</accession>
<dbReference type="AlphaFoldDB" id="A0A6A1WMU2"/>
<name>A0A6A1WMU2_9ROSI</name>
<reference evidence="1 2" key="1">
    <citation type="journal article" date="2019" name="Plant Biotechnol. J.">
        <title>The red bayberry genome and genetic basis of sex determination.</title>
        <authorList>
            <person name="Jia H.M."/>
            <person name="Jia H.J."/>
            <person name="Cai Q.L."/>
            <person name="Wang Y."/>
            <person name="Zhao H.B."/>
            <person name="Yang W.F."/>
            <person name="Wang G.Y."/>
            <person name="Li Y.H."/>
            <person name="Zhan D.L."/>
            <person name="Shen Y.T."/>
            <person name="Niu Q.F."/>
            <person name="Chang L."/>
            <person name="Qiu J."/>
            <person name="Zhao L."/>
            <person name="Xie H.B."/>
            <person name="Fu W.Y."/>
            <person name="Jin J."/>
            <person name="Li X.W."/>
            <person name="Jiao Y."/>
            <person name="Zhou C.C."/>
            <person name="Tu T."/>
            <person name="Chai C.Y."/>
            <person name="Gao J.L."/>
            <person name="Fan L.J."/>
            <person name="van de Weg E."/>
            <person name="Wang J.Y."/>
            <person name="Gao Z.S."/>
        </authorList>
    </citation>
    <scope>NUCLEOTIDE SEQUENCE [LARGE SCALE GENOMIC DNA]</scope>
    <source>
        <tissue evidence="1">Leaves</tissue>
    </source>
</reference>
<protein>
    <submittedName>
        <fullName evidence="1">Uncharacterized protein</fullName>
    </submittedName>
</protein>
<evidence type="ECO:0000313" key="1">
    <source>
        <dbReference type="EMBL" id="KAB1226484.1"/>
    </source>
</evidence>